<reference evidence="1 2" key="1">
    <citation type="journal article" date="2021" name="bioRxiv">
        <title>The Gossypium anomalum genome as a resource for cotton improvement and evolutionary analysis of hybrid incompatibility.</title>
        <authorList>
            <person name="Grover C.E."/>
            <person name="Yuan D."/>
            <person name="Arick M.A."/>
            <person name="Miller E.R."/>
            <person name="Hu G."/>
            <person name="Peterson D.G."/>
            <person name="Wendel J.F."/>
            <person name="Udall J.A."/>
        </authorList>
    </citation>
    <scope>NUCLEOTIDE SEQUENCE [LARGE SCALE GENOMIC DNA]</scope>
    <source>
        <strain evidence="1">JFW-Udall</strain>
        <tissue evidence="1">Leaf</tissue>
    </source>
</reference>
<name>A0A8J5Y5W6_9ROSI</name>
<sequence length="180" mass="20593">MKWKQSDELMSHQFHIFHYEKQSGPPFYQNGGGSFSLGLLPSPFLKLTTNKPDPYKVDGLSYAYIDIAFASMRFVVLFPFLLHDLVTAVGIRTLFWRQCPHTVCPVQSQVPPSSVLYFQTMNQFQSSFLGATMLEELLLRHCSRKTPGKFMSLFNAPNLVYLSIPIRCKQHYSLLASFPC</sequence>
<dbReference type="OrthoDB" id="999642at2759"/>
<dbReference type="EMBL" id="JAHUZN010000013">
    <property type="protein sequence ID" value="KAG8472450.1"/>
    <property type="molecule type" value="Genomic_DNA"/>
</dbReference>
<accession>A0A8J5Y5W6</accession>
<evidence type="ECO:0000313" key="2">
    <source>
        <dbReference type="Proteomes" id="UP000701853"/>
    </source>
</evidence>
<proteinExistence type="predicted"/>
<dbReference type="Proteomes" id="UP000701853">
    <property type="component" value="Chromosome 13"/>
</dbReference>
<evidence type="ECO:0000313" key="1">
    <source>
        <dbReference type="EMBL" id="KAG8472450.1"/>
    </source>
</evidence>
<comment type="caution">
    <text evidence="1">The sequence shown here is derived from an EMBL/GenBank/DDBJ whole genome shotgun (WGS) entry which is preliminary data.</text>
</comment>
<organism evidence="1 2">
    <name type="scientific">Gossypium anomalum</name>
    <dbReference type="NCBI Taxonomy" id="47600"/>
    <lineage>
        <taxon>Eukaryota</taxon>
        <taxon>Viridiplantae</taxon>
        <taxon>Streptophyta</taxon>
        <taxon>Embryophyta</taxon>
        <taxon>Tracheophyta</taxon>
        <taxon>Spermatophyta</taxon>
        <taxon>Magnoliopsida</taxon>
        <taxon>eudicotyledons</taxon>
        <taxon>Gunneridae</taxon>
        <taxon>Pentapetalae</taxon>
        <taxon>rosids</taxon>
        <taxon>malvids</taxon>
        <taxon>Malvales</taxon>
        <taxon>Malvaceae</taxon>
        <taxon>Malvoideae</taxon>
        <taxon>Gossypium</taxon>
    </lineage>
</organism>
<keyword evidence="2" id="KW-1185">Reference proteome</keyword>
<gene>
    <name evidence="1" type="ORF">CXB51_034203</name>
</gene>
<dbReference type="AlphaFoldDB" id="A0A8J5Y5W6"/>
<protein>
    <submittedName>
        <fullName evidence="1">Uncharacterized protein</fullName>
    </submittedName>
</protein>